<dbReference type="AlphaFoldDB" id="A0A165DEY9"/>
<dbReference type="GeneID" id="63822812"/>
<dbReference type="PANTHER" id="PTHR35204">
    <property type="entry name" value="YALI0A21131P"/>
    <property type="match status" value="1"/>
</dbReference>
<dbReference type="OrthoDB" id="10261782at2759"/>
<dbReference type="InParanoid" id="A0A165DEY9"/>
<dbReference type="Proteomes" id="UP000076871">
    <property type="component" value="Unassembled WGS sequence"/>
</dbReference>
<name>A0A165DEY9_9APHY</name>
<accession>A0A165DEY9</accession>
<evidence type="ECO:0000313" key="4">
    <source>
        <dbReference type="Proteomes" id="UP000076871"/>
    </source>
</evidence>
<feature type="region of interest" description="Disordered" evidence="1">
    <location>
        <begin position="518"/>
        <end position="540"/>
    </location>
</feature>
<dbReference type="PANTHER" id="PTHR35204:SF1">
    <property type="entry name" value="ENTEROTOXIN"/>
    <property type="match status" value="1"/>
</dbReference>
<keyword evidence="4" id="KW-1185">Reference proteome</keyword>
<dbReference type="InterPro" id="IPR038921">
    <property type="entry name" value="YOR389W-like"/>
</dbReference>
<gene>
    <name evidence="3" type="ORF">LAESUDRAFT_682224</name>
</gene>
<reference evidence="3 4" key="1">
    <citation type="journal article" date="2016" name="Mol. Biol. Evol.">
        <title>Comparative Genomics of Early-Diverging Mushroom-Forming Fungi Provides Insights into the Origins of Lignocellulose Decay Capabilities.</title>
        <authorList>
            <person name="Nagy L.G."/>
            <person name="Riley R."/>
            <person name="Tritt A."/>
            <person name="Adam C."/>
            <person name="Daum C."/>
            <person name="Floudas D."/>
            <person name="Sun H."/>
            <person name="Yadav J.S."/>
            <person name="Pangilinan J."/>
            <person name="Larsson K.H."/>
            <person name="Matsuura K."/>
            <person name="Barry K."/>
            <person name="Labutti K."/>
            <person name="Kuo R."/>
            <person name="Ohm R.A."/>
            <person name="Bhattacharya S.S."/>
            <person name="Shirouzu T."/>
            <person name="Yoshinaga Y."/>
            <person name="Martin F.M."/>
            <person name="Grigoriev I.V."/>
            <person name="Hibbett D.S."/>
        </authorList>
    </citation>
    <scope>NUCLEOTIDE SEQUENCE [LARGE SCALE GENOMIC DNA]</scope>
    <source>
        <strain evidence="3 4">93-53</strain>
    </source>
</reference>
<organism evidence="3 4">
    <name type="scientific">Laetiporus sulphureus 93-53</name>
    <dbReference type="NCBI Taxonomy" id="1314785"/>
    <lineage>
        <taxon>Eukaryota</taxon>
        <taxon>Fungi</taxon>
        <taxon>Dikarya</taxon>
        <taxon>Basidiomycota</taxon>
        <taxon>Agaricomycotina</taxon>
        <taxon>Agaricomycetes</taxon>
        <taxon>Polyporales</taxon>
        <taxon>Laetiporus</taxon>
    </lineage>
</organism>
<feature type="chain" id="PRO_5007856519" evidence="2">
    <location>
        <begin position="20"/>
        <end position="540"/>
    </location>
</feature>
<dbReference type="EMBL" id="KV427634">
    <property type="protein sequence ID" value="KZT04742.1"/>
    <property type="molecule type" value="Genomic_DNA"/>
</dbReference>
<dbReference type="RefSeq" id="XP_040762482.1">
    <property type="nucleotide sequence ID" value="XM_040905782.1"/>
</dbReference>
<keyword evidence="2" id="KW-0732">Signal</keyword>
<evidence type="ECO:0000313" key="3">
    <source>
        <dbReference type="EMBL" id="KZT04742.1"/>
    </source>
</evidence>
<evidence type="ECO:0000256" key="2">
    <source>
        <dbReference type="SAM" id="SignalP"/>
    </source>
</evidence>
<proteinExistence type="predicted"/>
<dbReference type="STRING" id="1314785.A0A165DEY9"/>
<protein>
    <submittedName>
        <fullName evidence="3">Uncharacterized protein</fullName>
    </submittedName>
</protein>
<sequence>MGWCASSWILALAVQNIYAAYTPAHISSQLSLGSTLSSWDEPANRDATGNLIFQSLASLMQMMPNAWYPNGHSIVRANIPPGTLLYHGRPNAEYPNMDWAAIDPEHSLIFAAGENGTLFTFSTTRELNLLYFDGCSANKKGGVVDAQDVAIYGEVPHEEEWGGMVSEWQRIADACAWGEQYDIDGFVRMELDFEIIYCDFTEGLELVSAVNMIIGGLVSINPPDHNSSTTMQYFNTEHLEDSSVALGRPWIDSIPPKGWKGSAPGSTGWEAWHAGTWHNVFPGDVRVRVDPSSMITFFDPALTSLAEARRPLKREDYRLLNISEADIAAVQADINDVLRRGFRSGSGVDWQGLAQVIQDRFSDRLPYLRYLLHQPITNASEQAADVRQQFIVSLIPYMPRTGIGEPEWYAETVRGCAASFTSHLPESWFTKQERVIKDAVDEVLHEICRVLTVAWRAAFDIEEQDVKTAEDFLVKCRDDIDALIEWLDWPVWLGCNPACSLDEYCFVPQHVPFPGWGSDEKDRSPQCISMDPAKRSPQGS</sequence>
<evidence type="ECO:0000256" key="1">
    <source>
        <dbReference type="SAM" id="MobiDB-lite"/>
    </source>
</evidence>
<feature type="signal peptide" evidence="2">
    <location>
        <begin position="1"/>
        <end position="19"/>
    </location>
</feature>